<protein>
    <submittedName>
        <fullName evidence="5">4'-phosphopantetheinyl transferase</fullName>
        <ecNumber evidence="5">2.7.8.-</ecNumber>
    </submittedName>
</protein>
<feature type="region of interest" description="Disordered" evidence="3">
    <location>
        <begin position="209"/>
        <end position="229"/>
    </location>
</feature>
<dbReference type="Pfam" id="PF01648">
    <property type="entry name" value="ACPS"/>
    <property type="match status" value="1"/>
</dbReference>
<dbReference type="InterPro" id="IPR050559">
    <property type="entry name" value="P-Pant_transferase_sf"/>
</dbReference>
<feature type="domain" description="4'-phosphopantetheinyl transferase" evidence="4">
    <location>
        <begin position="112"/>
        <end position="175"/>
    </location>
</feature>
<evidence type="ECO:0000256" key="3">
    <source>
        <dbReference type="SAM" id="MobiDB-lite"/>
    </source>
</evidence>
<organism evidence="5 6">
    <name type="scientific">Brevibacterium aurantiacum</name>
    <dbReference type="NCBI Taxonomy" id="273384"/>
    <lineage>
        <taxon>Bacteria</taxon>
        <taxon>Bacillati</taxon>
        <taxon>Actinomycetota</taxon>
        <taxon>Actinomycetes</taxon>
        <taxon>Micrococcales</taxon>
        <taxon>Brevibacteriaceae</taxon>
        <taxon>Brevibacterium</taxon>
    </lineage>
</organism>
<dbReference type="AlphaFoldDB" id="A0A2H1L1X9"/>
<dbReference type="GO" id="GO:0000287">
    <property type="term" value="F:magnesium ion binding"/>
    <property type="evidence" value="ECO:0007669"/>
    <property type="project" value="InterPro"/>
</dbReference>
<dbReference type="SUPFAM" id="SSF56214">
    <property type="entry name" value="4'-phosphopantetheinyl transferase"/>
    <property type="match status" value="2"/>
</dbReference>
<dbReference type="EMBL" id="FXZI01000076">
    <property type="protein sequence ID" value="SMY05482.1"/>
    <property type="molecule type" value="Genomic_DNA"/>
</dbReference>
<dbReference type="RefSeq" id="WP_101557724.1">
    <property type="nucleotide sequence ID" value="NZ_FXZI01000076.1"/>
</dbReference>
<dbReference type="PANTHER" id="PTHR12215">
    <property type="entry name" value="PHOSPHOPANTETHEINE TRANSFERASE"/>
    <property type="match status" value="1"/>
</dbReference>
<dbReference type="EC" id="2.7.8.-" evidence="5"/>
<dbReference type="Proteomes" id="UP000234300">
    <property type="component" value="Unassembled WGS sequence"/>
</dbReference>
<evidence type="ECO:0000256" key="1">
    <source>
        <dbReference type="ARBA" id="ARBA00010990"/>
    </source>
</evidence>
<evidence type="ECO:0000256" key="2">
    <source>
        <dbReference type="ARBA" id="ARBA00022679"/>
    </source>
</evidence>
<proteinExistence type="inferred from homology"/>
<dbReference type="InterPro" id="IPR008278">
    <property type="entry name" value="4-PPantetheinyl_Trfase_dom"/>
</dbReference>
<dbReference type="InterPro" id="IPR037143">
    <property type="entry name" value="4-PPantetheinyl_Trfase_dom_sf"/>
</dbReference>
<reference evidence="5 6" key="1">
    <citation type="submission" date="2017-03" db="EMBL/GenBank/DDBJ databases">
        <authorList>
            <person name="Afonso C.L."/>
            <person name="Miller P.J."/>
            <person name="Scott M.A."/>
            <person name="Spackman E."/>
            <person name="Goraichik I."/>
            <person name="Dimitrov K.M."/>
            <person name="Suarez D.L."/>
            <person name="Swayne D.E."/>
        </authorList>
    </citation>
    <scope>NUCLEOTIDE SEQUENCE [LARGE SCALE GENOMIC DNA]</scope>
    <source>
        <strain evidence="6">8(6)</strain>
    </source>
</reference>
<dbReference type="GO" id="GO:0019878">
    <property type="term" value="P:lysine biosynthetic process via aminoadipic acid"/>
    <property type="evidence" value="ECO:0007669"/>
    <property type="project" value="TreeGrafter"/>
</dbReference>
<dbReference type="PANTHER" id="PTHR12215:SF10">
    <property type="entry name" value="L-AMINOADIPATE-SEMIALDEHYDE DEHYDROGENASE-PHOSPHOPANTETHEINYL TRANSFERASE"/>
    <property type="match status" value="1"/>
</dbReference>
<sequence length="229" mass="25452">MAHHPSFTELPTELPVTLILADTSAEAAWAREDDSVLTEQERNYAKEFDAEAAATWSAGRVVLRHVLGAHLDQDPAAIEIRLDSAGKPRHDECEFSVSRSRRLVLVSVSEDPVGLDVEAIPEREVALEAWQLLHERERAELEALPDDAFAAGFVRVWARTEAFLKALSTGLARDPGLDYIGAWPEPHSPHPDVDIHDGHSAAIPFTRRPHRHTTERIPRRSSAAADMYP</sequence>
<comment type="similarity">
    <text evidence="1">Belongs to the P-Pant transferase superfamily. Gsp/Sfp/HetI/AcpT family.</text>
</comment>
<evidence type="ECO:0000313" key="5">
    <source>
        <dbReference type="EMBL" id="SMY05482.1"/>
    </source>
</evidence>
<dbReference type="Gene3D" id="3.90.470.20">
    <property type="entry name" value="4'-phosphopantetheinyl transferase domain"/>
    <property type="match status" value="1"/>
</dbReference>
<gene>
    <name evidence="5" type="ORF">BAURA86_04108</name>
</gene>
<evidence type="ECO:0000313" key="6">
    <source>
        <dbReference type="Proteomes" id="UP000234300"/>
    </source>
</evidence>
<dbReference type="GO" id="GO:0005829">
    <property type="term" value="C:cytosol"/>
    <property type="evidence" value="ECO:0007669"/>
    <property type="project" value="TreeGrafter"/>
</dbReference>
<evidence type="ECO:0000259" key="4">
    <source>
        <dbReference type="Pfam" id="PF01648"/>
    </source>
</evidence>
<keyword evidence="2 5" id="KW-0808">Transferase</keyword>
<name>A0A2H1L1X9_BREAU</name>
<dbReference type="GO" id="GO:0008897">
    <property type="term" value="F:holo-[acyl-carrier-protein] synthase activity"/>
    <property type="evidence" value="ECO:0007669"/>
    <property type="project" value="InterPro"/>
</dbReference>
<accession>A0A2H1L1X9</accession>